<dbReference type="InterPro" id="IPR015414">
    <property type="entry name" value="TMEM64"/>
</dbReference>
<dbReference type="PATRIC" id="fig|1423734.3.peg.1801"/>
<evidence type="ECO:0000256" key="4">
    <source>
        <dbReference type="ARBA" id="ARBA00022989"/>
    </source>
</evidence>
<sequence length="221" mass="24092">MSLLVVVLCLLGLYVLVPGFQKGVNTTAVLLSRGDIRGISSLIQDFGIWAPVISILLMMFQSVLAPLPAFVITFANAMVFGWFQGILYSWVGAMFGATLCFYIARLLGRPVTVKLISKVALDKMDHFFDIYGQYTILICRLVPFISFDVVSYAAGLTDIGLGSFLIATGLGQLPATVVYSVVGGTLSQGPKMILYGILGFCLLIVASLVIKRILLQRQQRR</sequence>
<dbReference type="PANTHER" id="PTHR12677:SF59">
    <property type="entry name" value="GOLGI APPARATUS MEMBRANE PROTEIN TVP38-RELATED"/>
    <property type="match status" value="1"/>
</dbReference>
<dbReference type="eggNOG" id="COG0398">
    <property type="taxonomic scope" value="Bacteria"/>
</dbReference>
<comment type="caution">
    <text evidence="8">The sequence shown here is derived from an EMBL/GenBank/DDBJ whole genome shotgun (WGS) entry which is preliminary data.</text>
</comment>
<keyword evidence="3 6" id="KW-0812">Transmembrane</keyword>
<feature type="transmembrane region" description="Helical" evidence="6">
    <location>
        <begin position="128"/>
        <end position="147"/>
    </location>
</feature>
<comment type="subcellular location">
    <subcellularLocation>
        <location evidence="1 6">Cell membrane</location>
        <topology evidence="1 6">Multi-pass membrane protein</topology>
    </subcellularLocation>
</comment>
<dbReference type="GO" id="GO:0005886">
    <property type="term" value="C:plasma membrane"/>
    <property type="evidence" value="ECO:0007669"/>
    <property type="project" value="UniProtKB-SubCell"/>
</dbReference>
<dbReference type="Pfam" id="PF09335">
    <property type="entry name" value="VTT_dom"/>
    <property type="match status" value="1"/>
</dbReference>
<evidence type="ECO:0000259" key="7">
    <source>
        <dbReference type="Pfam" id="PF09335"/>
    </source>
</evidence>
<gene>
    <name evidence="8" type="ORF">FC83_GL001782</name>
</gene>
<protein>
    <recommendedName>
        <fullName evidence="6">TVP38/TMEM64 family membrane protein</fullName>
    </recommendedName>
</protein>
<feature type="transmembrane region" description="Helical" evidence="6">
    <location>
        <begin position="87"/>
        <end position="108"/>
    </location>
</feature>
<evidence type="ECO:0000256" key="1">
    <source>
        <dbReference type="ARBA" id="ARBA00004651"/>
    </source>
</evidence>
<reference evidence="8 9" key="1">
    <citation type="journal article" date="2015" name="Genome Announc.">
        <title>Expanding the biotechnology potential of lactobacilli through comparative genomics of 213 strains and associated genera.</title>
        <authorList>
            <person name="Sun Z."/>
            <person name="Harris H.M."/>
            <person name="McCann A."/>
            <person name="Guo C."/>
            <person name="Argimon S."/>
            <person name="Zhang W."/>
            <person name="Yang X."/>
            <person name="Jeffery I.B."/>
            <person name="Cooney J.C."/>
            <person name="Kagawa T.F."/>
            <person name="Liu W."/>
            <person name="Song Y."/>
            <person name="Salvetti E."/>
            <person name="Wrobel A."/>
            <person name="Rasinkangas P."/>
            <person name="Parkhill J."/>
            <person name="Rea M.C."/>
            <person name="O'Sullivan O."/>
            <person name="Ritari J."/>
            <person name="Douillard F.P."/>
            <person name="Paul Ross R."/>
            <person name="Yang R."/>
            <person name="Briner A.E."/>
            <person name="Felis G.E."/>
            <person name="de Vos W.M."/>
            <person name="Barrangou R."/>
            <person name="Klaenhammer T.R."/>
            <person name="Caufield P.W."/>
            <person name="Cui Y."/>
            <person name="Zhang H."/>
            <person name="O'Toole P.W."/>
        </authorList>
    </citation>
    <scope>NUCLEOTIDE SEQUENCE [LARGE SCALE GENOMIC DNA]</scope>
    <source>
        <strain evidence="8 9">DSM 18527</strain>
    </source>
</reference>
<feature type="transmembrane region" description="Helical" evidence="6">
    <location>
        <begin position="159"/>
        <end position="181"/>
    </location>
</feature>
<comment type="similarity">
    <text evidence="6">Belongs to the TVP38/TMEM64 family.</text>
</comment>
<keyword evidence="4 6" id="KW-1133">Transmembrane helix</keyword>
<evidence type="ECO:0000256" key="2">
    <source>
        <dbReference type="ARBA" id="ARBA00022475"/>
    </source>
</evidence>
<keyword evidence="2 6" id="KW-1003">Cell membrane</keyword>
<feature type="transmembrane region" description="Helical" evidence="6">
    <location>
        <begin position="48"/>
        <end position="75"/>
    </location>
</feature>
<evidence type="ECO:0000256" key="6">
    <source>
        <dbReference type="RuleBase" id="RU366058"/>
    </source>
</evidence>
<evidence type="ECO:0000313" key="8">
    <source>
        <dbReference type="EMBL" id="KRM30646.1"/>
    </source>
</evidence>
<dbReference type="PANTHER" id="PTHR12677">
    <property type="entry name" value="GOLGI APPARATUS MEMBRANE PROTEIN TVP38-RELATED"/>
    <property type="match status" value="1"/>
</dbReference>
<proteinExistence type="inferred from homology"/>
<dbReference type="AlphaFoldDB" id="A0A0R1XU26"/>
<dbReference type="EMBL" id="AZGA01000088">
    <property type="protein sequence ID" value="KRM30646.1"/>
    <property type="molecule type" value="Genomic_DNA"/>
</dbReference>
<accession>A0A0R1XU26</accession>
<feature type="transmembrane region" description="Helical" evidence="6">
    <location>
        <begin position="193"/>
        <end position="214"/>
    </location>
</feature>
<keyword evidence="5 6" id="KW-0472">Membrane</keyword>
<name>A0A0R1XU26_9LACO</name>
<evidence type="ECO:0000256" key="5">
    <source>
        <dbReference type="ARBA" id="ARBA00023136"/>
    </source>
</evidence>
<feature type="domain" description="VTT" evidence="7">
    <location>
        <begin position="67"/>
        <end position="183"/>
    </location>
</feature>
<evidence type="ECO:0000313" key="9">
    <source>
        <dbReference type="Proteomes" id="UP000051236"/>
    </source>
</evidence>
<evidence type="ECO:0000256" key="3">
    <source>
        <dbReference type="ARBA" id="ARBA00022692"/>
    </source>
</evidence>
<dbReference type="InterPro" id="IPR032816">
    <property type="entry name" value="VTT_dom"/>
</dbReference>
<dbReference type="STRING" id="1423734.FC83_GL001782"/>
<organism evidence="8 9">
    <name type="scientific">Agrilactobacillus composti DSM 18527 = JCM 14202</name>
    <dbReference type="NCBI Taxonomy" id="1423734"/>
    <lineage>
        <taxon>Bacteria</taxon>
        <taxon>Bacillati</taxon>
        <taxon>Bacillota</taxon>
        <taxon>Bacilli</taxon>
        <taxon>Lactobacillales</taxon>
        <taxon>Lactobacillaceae</taxon>
        <taxon>Agrilactobacillus</taxon>
    </lineage>
</organism>
<dbReference type="Proteomes" id="UP000051236">
    <property type="component" value="Unassembled WGS sequence"/>
</dbReference>
<keyword evidence="9" id="KW-1185">Reference proteome</keyword>